<dbReference type="InterPro" id="IPR007016">
    <property type="entry name" value="O-antigen_ligase-rel_domated"/>
</dbReference>
<gene>
    <name evidence="9" type="ORF">ACS15_0595</name>
</gene>
<feature type="domain" description="O-antigen ligase-related" evidence="6">
    <location>
        <begin position="140"/>
        <end position="291"/>
    </location>
</feature>
<evidence type="ECO:0000256" key="3">
    <source>
        <dbReference type="ARBA" id="ARBA00022989"/>
    </source>
</evidence>
<dbReference type="Pfam" id="PF15864">
    <property type="entry name" value="PglL_A"/>
    <property type="match status" value="1"/>
</dbReference>
<dbReference type="InterPro" id="IPR031726">
    <property type="entry name" value="PglL_A"/>
</dbReference>
<feature type="transmembrane region" description="Helical" evidence="5">
    <location>
        <begin position="359"/>
        <end position="379"/>
    </location>
</feature>
<comment type="subcellular location">
    <subcellularLocation>
        <location evidence="1">Membrane</location>
        <topology evidence="1">Multi-pass membrane protein</topology>
    </subcellularLocation>
</comment>
<dbReference type="InterPro" id="IPR051533">
    <property type="entry name" value="WaaL-like"/>
</dbReference>
<dbReference type="PANTHER" id="PTHR37422">
    <property type="entry name" value="TEICHURONIC ACID BIOSYNTHESIS PROTEIN TUAE"/>
    <property type="match status" value="1"/>
</dbReference>
<dbReference type="AlphaFoldDB" id="A0AAC9BDU9"/>
<feature type="transmembrane region" description="Helical" evidence="5">
    <location>
        <begin position="112"/>
        <end position="128"/>
    </location>
</feature>
<dbReference type="PANTHER" id="PTHR37422:SF13">
    <property type="entry name" value="LIPOPOLYSACCHARIDE BIOSYNTHESIS PROTEIN PA4999-RELATED"/>
    <property type="match status" value="1"/>
</dbReference>
<dbReference type="Pfam" id="PF04932">
    <property type="entry name" value="Wzy_C"/>
    <property type="match status" value="1"/>
</dbReference>
<feature type="transmembrane region" description="Helical" evidence="5">
    <location>
        <begin position="31"/>
        <end position="48"/>
    </location>
</feature>
<evidence type="ECO:0000256" key="1">
    <source>
        <dbReference type="ARBA" id="ARBA00004141"/>
    </source>
</evidence>
<proteinExistence type="predicted"/>
<evidence type="ECO:0000259" key="7">
    <source>
        <dbReference type="Pfam" id="PF11846"/>
    </source>
</evidence>
<evidence type="ECO:0000313" key="10">
    <source>
        <dbReference type="Proteomes" id="UP000077927"/>
    </source>
</evidence>
<dbReference type="GO" id="GO:0016020">
    <property type="term" value="C:membrane"/>
    <property type="evidence" value="ECO:0007669"/>
    <property type="project" value="UniProtKB-SubCell"/>
</dbReference>
<protein>
    <submittedName>
        <fullName evidence="9">O-antigen ligase like membrane family protein</fullName>
    </submittedName>
</protein>
<evidence type="ECO:0000256" key="5">
    <source>
        <dbReference type="SAM" id="Phobius"/>
    </source>
</evidence>
<organism evidence="9 10">
    <name type="scientific">Ralstonia insidiosa</name>
    <dbReference type="NCBI Taxonomy" id="190721"/>
    <lineage>
        <taxon>Bacteria</taxon>
        <taxon>Pseudomonadati</taxon>
        <taxon>Pseudomonadota</taxon>
        <taxon>Betaproteobacteria</taxon>
        <taxon>Burkholderiales</taxon>
        <taxon>Burkholderiaceae</taxon>
        <taxon>Ralstonia</taxon>
    </lineage>
</organism>
<evidence type="ECO:0000313" key="9">
    <source>
        <dbReference type="EMBL" id="ANH72276.1"/>
    </source>
</evidence>
<keyword evidence="4 5" id="KW-0472">Membrane</keyword>
<evidence type="ECO:0000256" key="2">
    <source>
        <dbReference type="ARBA" id="ARBA00022692"/>
    </source>
</evidence>
<keyword evidence="9" id="KW-0436">Ligase</keyword>
<keyword evidence="2 5" id="KW-0812">Transmembrane</keyword>
<accession>A0AAC9BDU9</accession>
<keyword evidence="3 5" id="KW-1133">Transmembrane helix</keyword>
<reference evidence="9 10" key="1">
    <citation type="submission" date="2015-09" db="EMBL/GenBank/DDBJ databases">
        <authorList>
            <person name="Xu Y."/>
            <person name="Nagy A."/>
            <person name="Liu N.T."/>
            <person name="Nou X."/>
        </authorList>
    </citation>
    <scope>NUCLEOTIDE SEQUENCE [LARGE SCALE GENOMIC DNA]</scope>
    <source>
        <strain evidence="9 10">FC1138</strain>
    </source>
</reference>
<dbReference type="Proteomes" id="UP000077927">
    <property type="component" value="Chromosome 1"/>
</dbReference>
<dbReference type="GO" id="GO:0016874">
    <property type="term" value="F:ligase activity"/>
    <property type="evidence" value="ECO:0007669"/>
    <property type="project" value="UniProtKB-KW"/>
</dbReference>
<evidence type="ECO:0000259" key="8">
    <source>
        <dbReference type="Pfam" id="PF15864"/>
    </source>
</evidence>
<feature type="transmembrane region" description="Helical" evidence="5">
    <location>
        <begin position="157"/>
        <end position="173"/>
    </location>
</feature>
<feature type="transmembrane region" description="Helical" evidence="5">
    <location>
        <begin position="135"/>
        <end position="151"/>
    </location>
</feature>
<feature type="domain" description="Virulence factor membrane-bound polymerase C-terminal" evidence="7">
    <location>
        <begin position="313"/>
        <end position="472"/>
    </location>
</feature>
<name>A0AAC9BDU9_9RALS</name>
<dbReference type="InterPro" id="IPR021797">
    <property type="entry name" value="Wzy_C_2"/>
</dbReference>
<dbReference type="Pfam" id="PF11846">
    <property type="entry name" value="Wzy_C_2"/>
    <property type="match status" value="1"/>
</dbReference>
<dbReference type="KEGG" id="rin:ACS15_0595"/>
<feature type="transmembrane region" description="Helical" evidence="5">
    <location>
        <begin position="60"/>
        <end position="80"/>
    </location>
</feature>
<feature type="domain" description="Protein glycosylation ligase" evidence="8">
    <location>
        <begin position="103"/>
        <end position="126"/>
    </location>
</feature>
<feature type="transmembrane region" description="Helical" evidence="5">
    <location>
        <begin position="185"/>
        <end position="207"/>
    </location>
</feature>
<feature type="transmembrane region" description="Helical" evidence="5">
    <location>
        <begin position="280"/>
        <end position="300"/>
    </location>
</feature>
<evidence type="ECO:0000259" key="6">
    <source>
        <dbReference type="Pfam" id="PF04932"/>
    </source>
</evidence>
<dbReference type="EMBL" id="CP012605">
    <property type="protein sequence ID" value="ANH72276.1"/>
    <property type="molecule type" value="Genomic_DNA"/>
</dbReference>
<evidence type="ECO:0000256" key="4">
    <source>
        <dbReference type="ARBA" id="ARBA00023136"/>
    </source>
</evidence>
<sequence>MPGIALAPLALIIVLFVQLRAAPPLNSFLSLVAVIFLLAAAAVCGLGARCRNLPGVLEALAIGLILGGLLTVAIELLQAFRVEGLPQMIFSTADPTATDRRMWGNLNQPNHVASYLAFGVAACAFLAHRWRRARIPLAVITLLLLVGISLTFSRMTWVHLAVVGGLTGLAWTVEQHGRQRWARAAMPVVALLVAYQLSNWLVAYANIRWHLDLPTSLGERMQEGVGSRAIIWTHAWHMFLAHPWFGGGWGDYAWNQYLQTDELGRAALAVNAHNIVLDQLAKVGLLGLLAIALPFLGFAWSLRKRRITPDLAFLLAVILVMGGHSMLEFPLHYLYFLLPLAFALGYADERILPKPSSGMTWASTAVITVGAIALMPRLWADYSAVERLYYAPEGLQKEWARYQKHGPNLLKPYEQLAVAVNMKVVPEAAASLLELEFQAAQLYPGGPTVQRFALALAYLGKTDKAVLQMRRLFDEYWIQPDYAPQIWMVKEHCDRKVDALGTFCARLRSEKLLVEGAAAEPKPASASQ</sequence>